<dbReference type="OrthoDB" id="2727348at2759"/>
<sequence>MGCTNWTEINIQNITSKTLSFRKAQHEWGKFDSSEKEIEIYPQDLDKKKIAPNKEYKIGACGRENTWSGCDGNFELRDDAANVVVAKIKFYSPHSLFYNQFSIDCPTQDWTASQTGAYLSNDQALEAIAVAVSNV</sequence>
<dbReference type="Gene3D" id="2.60.270.50">
    <property type="match status" value="1"/>
</dbReference>
<reference evidence="2" key="1">
    <citation type="submission" date="2020-01" db="EMBL/GenBank/DDBJ databases">
        <title>Identification and distribution of gene clusters putatively required for synthesis of sphingolipid metabolism inhibitors in phylogenetically diverse species of the filamentous fungus Fusarium.</title>
        <authorList>
            <person name="Kim H.-S."/>
            <person name="Busman M."/>
            <person name="Brown D.W."/>
            <person name="Divon H."/>
            <person name="Uhlig S."/>
            <person name="Proctor R.H."/>
        </authorList>
    </citation>
    <scope>NUCLEOTIDE SEQUENCE</scope>
    <source>
        <strain evidence="2">NRRL 53441</strain>
    </source>
</reference>
<organism evidence="2 3">
    <name type="scientific">Fusarium austroafricanum</name>
    <dbReference type="NCBI Taxonomy" id="2364996"/>
    <lineage>
        <taxon>Eukaryota</taxon>
        <taxon>Fungi</taxon>
        <taxon>Dikarya</taxon>
        <taxon>Ascomycota</taxon>
        <taxon>Pezizomycotina</taxon>
        <taxon>Sordariomycetes</taxon>
        <taxon>Hypocreomycetidae</taxon>
        <taxon>Hypocreales</taxon>
        <taxon>Nectriaceae</taxon>
        <taxon>Fusarium</taxon>
        <taxon>Fusarium concolor species complex</taxon>
    </lineage>
</organism>
<dbReference type="Pfam" id="PF06355">
    <property type="entry name" value="Aegerolysin"/>
    <property type="match status" value="1"/>
</dbReference>
<gene>
    <name evidence="2" type="ORF">F53441_11091</name>
</gene>
<comment type="caution">
    <text evidence="2">The sequence shown here is derived from an EMBL/GenBank/DDBJ whole genome shotgun (WGS) entry which is preliminary data.</text>
</comment>
<keyword evidence="3" id="KW-1185">Reference proteome</keyword>
<evidence type="ECO:0000313" key="3">
    <source>
        <dbReference type="Proteomes" id="UP000605986"/>
    </source>
</evidence>
<evidence type="ECO:0000313" key="2">
    <source>
        <dbReference type="EMBL" id="KAF4444528.1"/>
    </source>
</evidence>
<evidence type="ECO:0000256" key="1">
    <source>
        <dbReference type="ARBA" id="ARBA00010795"/>
    </source>
</evidence>
<proteinExistence type="inferred from homology"/>
<accession>A0A8H4NTC5</accession>
<dbReference type="InterPro" id="IPR009413">
    <property type="entry name" value="Aegerolysin-typ"/>
</dbReference>
<comment type="similarity">
    <text evidence="1">Belongs to the aegerolysin family.</text>
</comment>
<dbReference type="GO" id="GO:0019836">
    <property type="term" value="P:symbiont-mediated hemolysis of host erythrocyte"/>
    <property type="evidence" value="ECO:0007669"/>
    <property type="project" value="InterPro"/>
</dbReference>
<name>A0A8H4NTC5_9HYPO</name>
<protein>
    <submittedName>
        <fullName evidence="2">Aegerolysin Aa-Pri1</fullName>
    </submittedName>
</protein>
<dbReference type="EMBL" id="JAADJG010000548">
    <property type="protein sequence ID" value="KAF4444528.1"/>
    <property type="molecule type" value="Genomic_DNA"/>
</dbReference>
<dbReference type="AlphaFoldDB" id="A0A8H4NTC5"/>
<dbReference type="Proteomes" id="UP000605986">
    <property type="component" value="Unassembled WGS sequence"/>
</dbReference>